<protein>
    <recommendedName>
        <fullName evidence="9">Cardiolipin synthase B</fullName>
        <shortName evidence="9">CL synthase</shortName>
        <ecNumber evidence="9">2.7.8.-</ecNumber>
    </recommendedName>
</protein>
<keyword evidence="7 9" id="KW-0594">Phospholipid biosynthesis</keyword>
<gene>
    <name evidence="9" type="primary">clsB</name>
    <name evidence="11" type="ORF">TSA66_01695</name>
</gene>
<dbReference type="RefSeq" id="WP_040038743.1">
    <property type="nucleotide sequence ID" value="NZ_JWJG01000028.1"/>
</dbReference>
<dbReference type="PROSITE" id="PS50035">
    <property type="entry name" value="PLD"/>
    <property type="match status" value="2"/>
</dbReference>
<evidence type="ECO:0000256" key="2">
    <source>
        <dbReference type="ARBA" id="ARBA00022516"/>
    </source>
</evidence>
<dbReference type="InterPro" id="IPR025202">
    <property type="entry name" value="PLD-like_dom"/>
</dbReference>
<evidence type="ECO:0000313" key="12">
    <source>
        <dbReference type="Proteomes" id="UP000031572"/>
    </source>
</evidence>
<dbReference type="Pfam" id="PF13091">
    <property type="entry name" value="PLDc_2"/>
    <property type="match status" value="2"/>
</dbReference>
<dbReference type="CDD" id="cd09110">
    <property type="entry name" value="PLDc_CLS_1"/>
    <property type="match status" value="1"/>
</dbReference>
<dbReference type="GO" id="GO:0008808">
    <property type="term" value="F:cardiolipin synthase activity"/>
    <property type="evidence" value="ECO:0007669"/>
    <property type="project" value="InterPro"/>
</dbReference>
<evidence type="ECO:0000259" key="10">
    <source>
        <dbReference type="PROSITE" id="PS50035"/>
    </source>
</evidence>
<comment type="catalytic activity">
    <reaction evidence="9">
        <text>2 a 1,2-diacyl-sn-glycero-3-phospho-(1'-sn-glycerol) = a cardiolipin + glycerol</text>
        <dbReference type="Rhea" id="RHEA:31451"/>
        <dbReference type="ChEBI" id="CHEBI:17754"/>
        <dbReference type="ChEBI" id="CHEBI:62237"/>
        <dbReference type="ChEBI" id="CHEBI:64716"/>
    </reaction>
</comment>
<keyword evidence="12" id="KW-1185">Reference proteome</keyword>
<keyword evidence="5 9" id="KW-0443">Lipid metabolism</keyword>
<dbReference type="HAMAP" id="MF_01917">
    <property type="entry name" value="Cardiolipin_synth_ClsB"/>
    <property type="match status" value="1"/>
</dbReference>
<feature type="active site" evidence="9">
    <location>
        <position position="119"/>
    </location>
</feature>
<evidence type="ECO:0000313" key="11">
    <source>
        <dbReference type="EMBL" id="KIF79832.1"/>
    </source>
</evidence>
<dbReference type="AlphaFoldDB" id="A0A0C1YH48"/>
<evidence type="ECO:0000256" key="1">
    <source>
        <dbReference type="ARBA" id="ARBA00022475"/>
    </source>
</evidence>
<dbReference type="CDD" id="cd09159">
    <property type="entry name" value="PLDc_ybhO_like_2"/>
    <property type="match status" value="1"/>
</dbReference>
<comment type="function">
    <text evidence="9">Catalyzes the phosphatidyl group transfer from one phosphatidylglycerol molecule to another to form cardiolipin (CL) (diphosphatidylglycerol) and glycerol.</text>
</comment>
<organism evidence="11 12">
    <name type="scientific">Noviherbaspirillum autotrophicum</name>
    <dbReference type="NCBI Taxonomy" id="709839"/>
    <lineage>
        <taxon>Bacteria</taxon>
        <taxon>Pseudomonadati</taxon>
        <taxon>Pseudomonadota</taxon>
        <taxon>Betaproteobacteria</taxon>
        <taxon>Burkholderiales</taxon>
        <taxon>Oxalobacteraceae</taxon>
        <taxon>Noviherbaspirillum</taxon>
    </lineage>
</organism>
<accession>A0A0C1YH48</accession>
<dbReference type="GO" id="GO:0032049">
    <property type="term" value="P:cardiolipin biosynthetic process"/>
    <property type="evidence" value="ECO:0007669"/>
    <property type="project" value="InterPro"/>
</dbReference>
<dbReference type="GO" id="GO:0005886">
    <property type="term" value="C:plasma membrane"/>
    <property type="evidence" value="ECO:0007669"/>
    <property type="project" value="UniProtKB-SubCell"/>
</dbReference>
<evidence type="ECO:0000256" key="8">
    <source>
        <dbReference type="ARBA" id="ARBA00023264"/>
    </source>
</evidence>
<dbReference type="InterPro" id="IPR001736">
    <property type="entry name" value="PLipase_D/transphosphatidylase"/>
</dbReference>
<dbReference type="EMBL" id="JWJG01000028">
    <property type="protein sequence ID" value="KIF79832.1"/>
    <property type="molecule type" value="Genomic_DNA"/>
</dbReference>
<dbReference type="STRING" id="709839.TSA66_01695"/>
<comment type="caution">
    <text evidence="11">The sequence shown here is derived from an EMBL/GenBank/DDBJ whole genome shotgun (WGS) entry which is preliminary data.</text>
</comment>
<dbReference type="PANTHER" id="PTHR21248:SF23">
    <property type="entry name" value="CARDIOLIPIN SYNTHASE B"/>
    <property type="match status" value="1"/>
</dbReference>
<keyword evidence="1 9" id="KW-1003">Cell membrane</keyword>
<evidence type="ECO:0000256" key="4">
    <source>
        <dbReference type="ARBA" id="ARBA00022737"/>
    </source>
</evidence>
<keyword evidence="8 9" id="KW-1208">Phospholipid metabolism</keyword>
<sequence length="405" mass="45565">MSQPWISGNKFTLLENGESFFPRVCEAIACAQHEVLIETFILREDKVGKSLQAAILKAARRGVHIDLTIDGFGSHDLSQQFIAALVAAGVRVHMYAPVSRFLRHISYFRRLHRKLLVVDGVRAFVGGINFSAEHLVHDGPAAKQDYAVEAEGPVVAEIHRFIHAAMETGEPALRRCRCPQPTAPPGGAADAIFVWRDNGAHRNDIERQYRLALRLARRRVVIANAYFFPGYSFLRDLRNAARRGVDVSLILQGNPDMPIVQTAAAMLYEHLLHGGVQIFEYCDRPLHSKVALVDDEWATVGSSNLDPLSLAFNLEANLLIRDRAFNRVLDERLQRLMAHHCRQIAARDLTEAKAWRKVRSFFLFHLLRRYPYWAGRLPAHAPRLALLQPEARPDAADGLDETACP</sequence>
<proteinExistence type="inferred from homology"/>
<feature type="active site" evidence="9">
    <location>
        <position position="289"/>
    </location>
</feature>
<reference evidence="11 12" key="1">
    <citation type="submission" date="2014-12" db="EMBL/GenBank/DDBJ databases">
        <title>Denitrispirillum autotrophicum gen. nov., sp. nov., Denitrifying, Facultatively Autotrophic Bacteria Isolated from Rice Paddy Soil.</title>
        <authorList>
            <person name="Ishii S."/>
            <person name="Ashida N."/>
            <person name="Ohno H."/>
            <person name="Otsuka S."/>
            <person name="Yokota A."/>
            <person name="Senoo K."/>
        </authorList>
    </citation>
    <scope>NUCLEOTIDE SEQUENCE [LARGE SCALE GENOMIC DNA]</scope>
    <source>
        <strain evidence="11 12">TSA66</strain>
    </source>
</reference>
<dbReference type="InterPro" id="IPR030872">
    <property type="entry name" value="Cardiolipin_synth_ClsB"/>
</dbReference>
<evidence type="ECO:0000256" key="7">
    <source>
        <dbReference type="ARBA" id="ARBA00023209"/>
    </source>
</evidence>
<keyword evidence="2 9" id="KW-0444">Lipid biosynthesis</keyword>
<comment type="similarity">
    <text evidence="9">Belongs to the phospholipase D family. Cardiolipin synthase subfamily. ClsB sub-subfamily.</text>
</comment>
<keyword evidence="4" id="KW-0677">Repeat</keyword>
<dbReference type="PANTHER" id="PTHR21248">
    <property type="entry name" value="CARDIOLIPIN SYNTHASE"/>
    <property type="match status" value="1"/>
</dbReference>
<feature type="active site" evidence="9">
    <location>
        <position position="294"/>
    </location>
</feature>
<feature type="active site" evidence="9">
    <location>
        <position position="287"/>
    </location>
</feature>
<dbReference type="EC" id="2.7.8.-" evidence="9"/>
<feature type="domain" description="PLD phosphodiesterase" evidence="10">
    <location>
        <begin position="107"/>
        <end position="134"/>
    </location>
</feature>
<evidence type="ECO:0000256" key="5">
    <source>
        <dbReference type="ARBA" id="ARBA00023098"/>
    </source>
</evidence>
<dbReference type="SMART" id="SM00155">
    <property type="entry name" value="PLDc"/>
    <property type="match status" value="2"/>
</dbReference>
<dbReference type="SUPFAM" id="SSF56024">
    <property type="entry name" value="Phospholipase D/nuclease"/>
    <property type="match status" value="2"/>
</dbReference>
<keyword evidence="3 9" id="KW-0808">Transferase</keyword>
<keyword evidence="6 9" id="KW-0472">Membrane</keyword>
<comment type="subcellular location">
    <subcellularLocation>
        <location evidence="9">Cell membrane</location>
        <topology evidence="9">Peripheral membrane protein</topology>
    </subcellularLocation>
</comment>
<evidence type="ECO:0000256" key="3">
    <source>
        <dbReference type="ARBA" id="ARBA00022679"/>
    </source>
</evidence>
<feature type="domain" description="PLD phosphodiesterase" evidence="10">
    <location>
        <begin position="282"/>
        <end position="309"/>
    </location>
</feature>
<evidence type="ECO:0000256" key="6">
    <source>
        <dbReference type="ARBA" id="ARBA00023136"/>
    </source>
</evidence>
<feature type="active site" evidence="9">
    <location>
        <position position="114"/>
    </location>
</feature>
<name>A0A0C1YH48_9BURK</name>
<evidence type="ECO:0000256" key="9">
    <source>
        <dbReference type="HAMAP-Rule" id="MF_01917"/>
    </source>
</evidence>
<dbReference type="Gene3D" id="3.30.870.10">
    <property type="entry name" value="Endonuclease Chain A"/>
    <property type="match status" value="2"/>
</dbReference>
<dbReference type="NCBIfam" id="NF008427">
    <property type="entry name" value="PRK11263.1"/>
    <property type="match status" value="1"/>
</dbReference>
<feature type="active site" evidence="9">
    <location>
        <position position="112"/>
    </location>
</feature>
<dbReference type="Proteomes" id="UP000031572">
    <property type="component" value="Unassembled WGS sequence"/>
</dbReference>
<dbReference type="OrthoDB" id="9762009at2"/>